<keyword evidence="2" id="KW-1185">Reference proteome</keyword>
<evidence type="ECO:0000313" key="2">
    <source>
        <dbReference type="Proteomes" id="UP000814140"/>
    </source>
</evidence>
<name>A0ACB8TDH4_9AGAM</name>
<reference evidence="1" key="2">
    <citation type="journal article" date="2022" name="New Phytol.">
        <title>Evolutionary transition to the ectomycorrhizal habit in the genomes of a hyperdiverse lineage of mushroom-forming fungi.</title>
        <authorList>
            <person name="Looney B."/>
            <person name="Miyauchi S."/>
            <person name="Morin E."/>
            <person name="Drula E."/>
            <person name="Courty P.E."/>
            <person name="Kohler A."/>
            <person name="Kuo A."/>
            <person name="LaButti K."/>
            <person name="Pangilinan J."/>
            <person name="Lipzen A."/>
            <person name="Riley R."/>
            <person name="Andreopoulos W."/>
            <person name="He G."/>
            <person name="Johnson J."/>
            <person name="Nolan M."/>
            <person name="Tritt A."/>
            <person name="Barry K.W."/>
            <person name="Grigoriev I.V."/>
            <person name="Nagy L.G."/>
            <person name="Hibbett D."/>
            <person name="Henrissat B."/>
            <person name="Matheny P.B."/>
            <person name="Labbe J."/>
            <person name="Martin F.M."/>
        </authorList>
    </citation>
    <scope>NUCLEOTIDE SEQUENCE</scope>
    <source>
        <strain evidence="1">HHB10654</strain>
    </source>
</reference>
<sequence length="304" mass="31956">MASKVWLITGANSGLGLALAHHVLSRGDKVIAAARDISKLPASLSAAQPLALNPSAPEAEVYAAAREALKIHGRIDVLANNAGYCLSGPVEELDSADIHAQFQTNVFGPIALIQALLPSFRGQKSGHILNFSSIAAMAGGPSFGAYNASKAALEAFSEALNPELAPYNVRVHIVVPGFFPTNFLATAAATLPKEGRTTGAYADPAQGAGAQARYYPRMLEAGIVGDPDRLAERVWEVVWGAGPAGAAAGKREFVRVPLGRDCGNRLRAKLALVSENVEAFEPAWSATDVSPERLQELRDQAAKQ</sequence>
<gene>
    <name evidence="1" type="ORF">BV25DRAFT_1385353</name>
</gene>
<accession>A0ACB8TDH4</accession>
<dbReference type="EMBL" id="MU277192">
    <property type="protein sequence ID" value="KAI0066472.1"/>
    <property type="molecule type" value="Genomic_DNA"/>
</dbReference>
<reference evidence="1" key="1">
    <citation type="submission" date="2021-03" db="EMBL/GenBank/DDBJ databases">
        <authorList>
            <consortium name="DOE Joint Genome Institute"/>
            <person name="Ahrendt S."/>
            <person name="Looney B.P."/>
            <person name="Miyauchi S."/>
            <person name="Morin E."/>
            <person name="Drula E."/>
            <person name="Courty P.E."/>
            <person name="Chicoki N."/>
            <person name="Fauchery L."/>
            <person name="Kohler A."/>
            <person name="Kuo A."/>
            <person name="Labutti K."/>
            <person name="Pangilinan J."/>
            <person name="Lipzen A."/>
            <person name="Riley R."/>
            <person name="Andreopoulos W."/>
            <person name="He G."/>
            <person name="Johnson J."/>
            <person name="Barry K.W."/>
            <person name="Grigoriev I.V."/>
            <person name="Nagy L."/>
            <person name="Hibbett D."/>
            <person name="Henrissat B."/>
            <person name="Matheny P.B."/>
            <person name="Labbe J."/>
            <person name="Martin F."/>
        </authorList>
    </citation>
    <scope>NUCLEOTIDE SEQUENCE</scope>
    <source>
        <strain evidence="1">HHB10654</strain>
    </source>
</reference>
<dbReference type="Proteomes" id="UP000814140">
    <property type="component" value="Unassembled WGS sequence"/>
</dbReference>
<comment type="caution">
    <text evidence="1">The sequence shown here is derived from an EMBL/GenBank/DDBJ whole genome shotgun (WGS) entry which is preliminary data.</text>
</comment>
<proteinExistence type="predicted"/>
<evidence type="ECO:0000313" key="1">
    <source>
        <dbReference type="EMBL" id="KAI0066472.1"/>
    </source>
</evidence>
<protein>
    <submittedName>
        <fullName evidence="1">NAD-P-binding protein</fullName>
    </submittedName>
</protein>
<organism evidence="1 2">
    <name type="scientific">Artomyces pyxidatus</name>
    <dbReference type="NCBI Taxonomy" id="48021"/>
    <lineage>
        <taxon>Eukaryota</taxon>
        <taxon>Fungi</taxon>
        <taxon>Dikarya</taxon>
        <taxon>Basidiomycota</taxon>
        <taxon>Agaricomycotina</taxon>
        <taxon>Agaricomycetes</taxon>
        <taxon>Russulales</taxon>
        <taxon>Auriscalpiaceae</taxon>
        <taxon>Artomyces</taxon>
    </lineage>
</organism>